<evidence type="ECO:0000256" key="1">
    <source>
        <dbReference type="ARBA" id="ARBA00022723"/>
    </source>
</evidence>
<keyword evidence="9" id="KW-1185">Reference proteome</keyword>
<dbReference type="CDD" id="cd00067">
    <property type="entry name" value="GAL4"/>
    <property type="match status" value="1"/>
</dbReference>
<protein>
    <recommendedName>
        <fullName evidence="7">Zn(2)-C6 fungal-type domain-containing protein</fullName>
    </recommendedName>
</protein>
<keyword evidence="2" id="KW-0862">Zinc</keyword>
<gene>
    <name evidence="8" type="ORF">E4U43_000622</name>
</gene>
<proteinExistence type="predicted"/>
<dbReference type="PRINTS" id="PR00755">
    <property type="entry name" value="AFLATOXINBRP"/>
</dbReference>
<dbReference type="EMBL" id="SRPW01001192">
    <property type="protein sequence ID" value="KAG6005153.1"/>
    <property type="molecule type" value="Genomic_DNA"/>
</dbReference>
<accession>A0A9P7NAD6</accession>
<evidence type="ECO:0000313" key="9">
    <source>
        <dbReference type="Proteomes" id="UP000748025"/>
    </source>
</evidence>
<dbReference type="PANTHER" id="PTHR47660">
    <property type="entry name" value="TRANSCRIPTION FACTOR WITH C2H2 AND ZN(2)-CYS(6) DNA BINDING DOMAIN (EUROFUNG)-RELATED-RELATED"/>
    <property type="match status" value="1"/>
</dbReference>
<dbReference type="SUPFAM" id="SSF57701">
    <property type="entry name" value="Zn2/Cys6 DNA-binding domain"/>
    <property type="match status" value="1"/>
</dbReference>
<evidence type="ECO:0000256" key="6">
    <source>
        <dbReference type="SAM" id="MobiDB-lite"/>
    </source>
</evidence>
<dbReference type="SUPFAM" id="SSF81995">
    <property type="entry name" value="beta-sandwich domain of Sec23/24"/>
    <property type="match status" value="1"/>
</dbReference>
<sequence length="361" mass="40952">MGVSSFHARADSTLQVDIEDVHICHICLKQFSRRDLRERHRRRCEKSIGKIIPTKKRSCERCISFKVKCDYEKPSCSRCLNRSVPCEYKLEPRVKMPLNPAFSLGPNTAFSGSLDVFSVQDGHQSEAETLESTGSHALFDPRQRPPPPPPQQHHHQHHHQHHPHQHQPPHQPPPQHRHRQRHQRRHQEQHLHQQPPPQQQPQQQQQRAQQQAPSSLAAPEMAFDLSSSSASTDTCSLADAFSLDLPQHHGLYTGGNEYYSDWPSSDGAGPGYGHAHSRPLDPSQWDATTVWSDASSSLLDSLVLDEALMDSSWAAGFLDPASCMDAYDQHCMLYRQDLDQPISRHHARPTKHAGKSTFLSY</sequence>
<evidence type="ECO:0000256" key="5">
    <source>
        <dbReference type="ARBA" id="ARBA00023242"/>
    </source>
</evidence>
<feature type="domain" description="Zn(2)-C6 fungal-type" evidence="7">
    <location>
        <begin position="58"/>
        <end position="88"/>
    </location>
</feature>
<dbReference type="PANTHER" id="PTHR47660:SF2">
    <property type="entry name" value="TRANSCRIPTION FACTOR WITH C2H2 AND ZN(2)-CYS(6) DNA BINDING DOMAIN (EUROFUNG)"/>
    <property type="match status" value="1"/>
</dbReference>
<evidence type="ECO:0000259" key="7">
    <source>
        <dbReference type="PROSITE" id="PS50048"/>
    </source>
</evidence>
<comment type="caution">
    <text evidence="8">The sequence shown here is derived from an EMBL/GenBank/DDBJ whole genome shotgun (WGS) entry which is preliminary data.</text>
</comment>
<evidence type="ECO:0000256" key="3">
    <source>
        <dbReference type="ARBA" id="ARBA00023015"/>
    </source>
</evidence>
<feature type="compositionally biased region" description="Low complexity" evidence="6">
    <location>
        <begin position="200"/>
        <end position="211"/>
    </location>
</feature>
<dbReference type="SMART" id="SM00066">
    <property type="entry name" value="GAL4"/>
    <property type="match status" value="1"/>
</dbReference>
<dbReference type="Pfam" id="PF00172">
    <property type="entry name" value="Zn_clus"/>
    <property type="match status" value="1"/>
</dbReference>
<reference evidence="8" key="1">
    <citation type="journal article" date="2020" name="bioRxiv">
        <title>Whole genome comparisons of ergot fungi reveals the divergence and evolution of species within the genus Claviceps are the result of varying mechanisms driving genome evolution and host range expansion.</title>
        <authorList>
            <person name="Wyka S.A."/>
            <person name="Mondo S.J."/>
            <person name="Liu M."/>
            <person name="Dettman J."/>
            <person name="Nalam V."/>
            <person name="Broders K.D."/>
        </authorList>
    </citation>
    <scope>NUCLEOTIDE SEQUENCE</scope>
    <source>
        <strain evidence="8">CCC 602</strain>
    </source>
</reference>
<evidence type="ECO:0000313" key="8">
    <source>
        <dbReference type="EMBL" id="KAG6005153.1"/>
    </source>
</evidence>
<keyword evidence="1" id="KW-0479">Metal-binding</keyword>
<evidence type="ECO:0000256" key="2">
    <source>
        <dbReference type="ARBA" id="ARBA00022833"/>
    </source>
</evidence>
<dbReference type="PROSITE" id="PS50048">
    <property type="entry name" value="ZN2_CY6_FUNGAL_2"/>
    <property type="match status" value="1"/>
</dbReference>
<keyword evidence="4" id="KW-0804">Transcription</keyword>
<dbReference type="GO" id="GO:0008270">
    <property type="term" value="F:zinc ion binding"/>
    <property type="evidence" value="ECO:0007669"/>
    <property type="project" value="InterPro"/>
</dbReference>
<dbReference type="OrthoDB" id="5355161at2759"/>
<dbReference type="GO" id="GO:0000981">
    <property type="term" value="F:DNA-binding transcription factor activity, RNA polymerase II-specific"/>
    <property type="evidence" value="ECO:0007669"/>
    <property type="project" value="InterPro"/>
</dbReference>
<feature type="region of interest" description="Disordered" evidence="6">
    <location>
        <begin position="121"/>
        <end position="217"/>
    </location>
</feature>
<feature type="compositionally biased region" description="Basic residues" evidence="6">
    <location>
        <begin position="152"/>
        <end position="167"/>
    </location>
</feature>
<keyword evidence="5" id="KW-0539">Nucleus</keyword>
<evidence type="ECO:0000256" key="4">
    <source>
        <dbReference type="ARBA" id="ARBA00023163"/>
    </source>
</evidence>
<feature type="compositionally biased region" description="Basic residues" evidence="6">
    <location>
        <begin position="175"/>
        <end position="185"/>
    </location>
</feature>
<name>A0A9P7NAD6_9HYPO</name>
<dbReference type="Gene3D" id="4.10.240.10">
    <property type="entry name" value="Zn(2)-C6 fungal-type DNA-binding domain"/>
    <property type="match status" value="1"/>
</dbReference>
<keyword evidence="3" id="KW-0805">Transcription regulation</keyword>
<dbReference type="InterPro" id="IPR036864">
    <property type="entry name" value="Zn2-C6_fun-type_DNA-bd_sf"/>
</dbReference>
<dbReference type="Proteomes" id="UP000748025">
    <property type="component" value="Unassembled WGS sequence"/>
</dbReference>
<dbReference type="AlphaFoldDB" id="A0A9P7NAD6"/>
<dbReference type="InterPro" id="IPR001138">
    <property type="entry name" value="Zn2Cys6_DnaBD"/>
</dbReference>
<organism evidence="8 9">
    <name type="scientific">Claviceps pusilla</name>
    <dbReference type="NCBI Taxonomy" id="123648"/>
    <lineage>
        <taxon>Eukaryota</taxon>
        <taxon>Fungi</taxon>
        <taxon>Dikarya</taxon>
        <taxon>Ascomycota</taxon>
        <taxon>Pezizomycotina</taxon>
        <taxon>Sordariomycetes</taxon>
        <taxon>Hypocreomycetidae</taxon>
        <taxon>Hypocreales</taxon>
        <taxon>Clavicipitaceae</taxon>
        <taxon>Claviceps</taxon>
    </lineage>
</organism>